<dbReference type="RefSeq" id="WP_307562629.1">
    <property type="nucleotide sequence ID" value="NZ_JAUSQU010000001.1"/>
</dbReference>
<evidence type="ECO:0000259" key="7">
    <source>
        <dbReference type="PROSITE" id="PS50110"/>
    </source>
</evidence>
<keyword evidence="4" id="KW-0804">Transcription</keyword>
<evidence type="ECO:0000259" key="6">
    <source>
        <dbReference type="PROSITE" id="PS50043"/>
    </source>
</evidence>
<dbReference type="PANTHER" id="PTHR43214:SF24">
    <property type="entry name" value="TRANSCRIPTIONAL REGULATORY PROTEIN NARL-RELATED"/>
    <property type="match status" value="1"/>
</dbReference>
<keyword evidence="9" id="KW-1185">Reference proteome</keyword>
<dbReference type="Gene3D" id="3.40.50.2300">
    <property type="match status" value="1"/>
</dbReference>
<dbReference type="SMART" id="SM00448">
    <property type="entry name" value="REC"/>
    <property type="match status" value="1"/>
</dbReference>
<dbReference type="InterPro" id="IPR039420">
    <property type="entry name" value="WalR-like"/>
</dbReference>
<accession>A0ABT9QIT2</accession>
<dbReference type="InterPro" id="IPR000792">
    <property type="entry name" value="Tscrpt_reg_LuxR_C"/>
</dbReference>
<feature type="modified residue" description="4-aspartylphosphate" evidence="5">
    <location>
        <position position="55"/>
    </location>
</feature>
<evidence type="ECO:0000256" key="2">
    <source>
        <dbReference type="ARBA" id="ARBA00023015"/>
    </source>
</evidence>
<protein>
    <submittedName>
        <fullName evidence="8">DNA-binding NarL/FixJ family response regulator</fullName>
    </submittedName>
</protein>
<dbReference type="SMART" id="SM00421">
    <property type="entry name" value="HTH_LUXR"/>
    <property type="match status" value="1"/>
</dbReference>
<dbReference type="PRINTS" id="PR00038">
    <property type="entry name" value="HTHLUXR"/>
</dbReference>
<dbReference type="EMBL" id="JAUSQU010000001">
    <property type="protein sequence ID" value="MDP9846276.1"/>
    <property type="molecule type" value="Genomic_DNA"/>
</dbReference>
<dbReference type="CDD" id="cd06170">
    <property type="entry name" value="LuxR_C_like"/>
    <property type="match status" value="1"/>
</dbReference>
<keyword evidence="3 8" id="KW-0238">DNA-binding</keyword>
<gene>
    <name evidence="8" type="ORF">J2853_005487</name>
</gene>
<dbReference type="PROSITE" id="PS00622">
    <property type="entry name" value="HTH_LUXR_1"/>
    <property type="match status" value="1"/>
</dbReference>
<comment type="caution">
    <text evidence="8">The sequence shown here is derived from an EMBL/GenBank/DDBJ whole genome shotgun (WGS) entry which is preliminary data.</text>
</comment>
<proteinExistence type="predicted"/>
<evidence type="ECO:0000256" key="1">
    <source>
        <dbReference type="ARBA" id="ARBA00022553"/>
    </source>
</evidence>
<evidence type="ECO:0000256" key="3">
    <source>
        <dbReference type="ARBA" id="ARBA00023125"/>
    </source>
</evidence>
<dbReference type="Pfam" id="PF00072">
    <property type="entry name" value="Response_reg"/>
    <property type="match status" value="1"/>
</dbReference>
<reference evidence="8 9" key="1">
    <citation type="submission" date="2023-07" db="EMBL/GenBank/DDBJ databases">
        <title>Sequencing the genomes of 1000 actinobacteria strains.</title>
        <authorList>
            <person name="Klenk H.-P."/>
        </authorList>
    </citation>
    <scope>NUCLEOTIDE SEQUENCE [LARGE SCALE GENOMIC DNA]</scope>
    <source>
        <strain evidence="8 9">DSM 46740</strain>
    </source>
</reference>
<dbReference type="InterPro" id="IPR001789">
    <property type="entry name" value="Sig_transdc_resp-reg_receiver"/>
</dbReference>
<dbReference type="PANTHER" id="PTHR43214">
    <property type="entry name" value="TWO-COMPONENT RESPONSE REGULATOR"/>
    <property type="match status" value="1"/>
</dbReference>
<feature type="domain" description="Response regulatory" evidence="7">
    <location>
        <begin position="4"/>
        <end position="119"/>
    </location>
</feature>
<organism evidence="8 9">
    <name type="scientific">Streptosporangium lutulentum</name>
    <dbReference type="NCBI Taxonomy" id="1461250"/>
    <lineage>
        <taxon>Bacteria</taxon>
        <taxon>Bacillati</taxon>
        <taxon>Actinomycetota</taxon>
        <taxon>Actinomycetes</taxon>
        <taxon>Streptosporangiales</taxon>
        <taxon>Streptosporangiaceae</taxon>
        <taxon>Streptosporangium</taxon>
    </lineage>
</organism>
<dbReference type="InterPro" id="IPR016032">
    <property type="entry name" value="Sig_transdc_resp-reg_C-effctor"/>
</dbReference>
<dbReference type="InterPro" id="IPR011006">
    <property type="entry name" value="CheY-like_superfamily"/>
</dbReference>
<dbReference type="PROSITE" id="PS50110">
    <property type="entry name" value="RESPONSE_REGULATORY"/>
    <property type="match status" value="1"/>
</dbReference>
<evidence type="ECO:0000256" key="4">
    <source>
        <dbReference type="ARBA" id="ARBA00023163"/>
    </source>
</evidence>
<dbReference type="Proteomes" id="UP001225356">
    <property type="component" value="Unassembled WGS sequence"/>
</dbReference>
<dbReference type="Pfam" id="PF00196">
    <property type="entry name" value="GerE"/>
    <property type="match status" value="1"/>
</dbReference>
<feature type="domain" description="HTH luxR-type" evidence="6">
    <location>
        <begin position="147"/>
        <end position="212"/>
    </location>
</feature>
<dbReference type="SUPFAM" id="SSF46894">
    <property type="entry name" value="C-terminal effector domain of the bipartite response regulators"/>
    <property type="match status" value="1"/>
</dbReference>
<evidence type="ECO:0000313" key="8">
    <source>
        <dbReference type="EMBL" id="MDP9846276.1"/>
    </source>
</evidence>
<name>A0ABT9QIT2_9ACTN</name>
<evidence type="ECO:0000256" key="5">
    <source>
        <dbReference type="PROSITE-ProRule" id="PRU00169"/>
    </source>
</evidence>
<keyword evidence="1 5" id="KW-0597">Phosphoprotein</keyword>
<dbReference type="InterPro" id="IPR058245">
    <property type="entry name" value="NreC/VraR/RcsB-like_REC"/>
</dbReference>
<dbReference type="PROSITE" id="PS50043">
    <property type="entry name" value="HTH_LUXR_2"/>
    <property type="match status" value="1"/>
</dbReference>
<dbReference type="CDD" id="cd17535">
    <property type="entry name" value="REC_NarL-like"/>
    <property type="match status" value="1"/>
</dbReference>
<dbReference type="SUPFAM" id="SSF52172">
    <property type="entry name" value="CheY-like"/>
    <property type="match status" value="1"/>
</dbReference>
<keyword evidence="2" id="KW-0805">Transcription regulation</keyword>
<sequence length="221" mass="24044">MTIRVVVADDHELVRSGFALILDTQPDITVVAEAGDGAQAVEAVRAHAPDIALLDIHMPVMDGIQAARKICAETDTRVVILTVFNQDEYVYQALHAGASGFLLKDVRRDDLVHAVRVVMAGESLLAPVVTRKLIDDLVRRNARPPIEVPGMDALTGRERETLALLGQGLSNPEIAAALVVSEHTVKTHVSNVLTKLGLRDRIQAVICAYESGLIQPGRWRR</sequence>
<evidence type="ECO:0000313" key="9">
    <source>
        <dbReference type="Proteomes" id="UP001225356"/>
    </source>
</evidence>
<dbReference type="GO" id="GO:0003677">
    <property type="term" value="F:DNA binding"/>
    <property type="evidence" value="ECO:0007669"/>
    <property type="project" value="UniProtKB-KW"/>
</dbReference>